<comment type="caution">
    <text evidence="4">The sequence shown here is derived from an EMBL/GenBank/DDBJ whole genome shotgun (WGS) entry which is preliminary data.</text>
</comment>
<accession>A0A917CUN4</accession>
<reference evidence="4" key="2">
    <citation type="submission" date="2020-09" db="EMBL/GenBank/DDBJ databases">
        <authorList>
            <person name="Sun Q."/>
            <person name="Sedlacek I."/>
        </authorList>
    </citation>
    <scope>NUCLEOTIDE SEQUENCE</scope>
    <source>
        <strain evidence="4">CCM 7905</strain>
    </source>
</reference>
<keyword evidence="1 2" id="KW-0732">Signal</keyword>
<proteinExistence type="predicted"/>
<dbReference type="Pfam" id="PF09167">
    <property type="entry name" value="DUF1942"/>
    <property type="match status" value="1"/>
</dbReference>
<feature type="signal peptide" evidence="2">
    <location>
        <begin position="1"/>
        <end position="27"/>
    </location>
</feature>
<evidence type="ECO:0000256" key="2">
    <source>
        <dbReference type="SAM" id="SignalP"/>
    </source>
</evidence>
<dbReference type="InterPro" id="IPR029050">
    <property type="entry name" value="Immunoprotect_excell_Ig-like"/>
</dbReference>
<dbReference type="InterPro" id="IPR015250">
    <property type="entry name" value="MPT63-like"/>
</dbReference>
<sequence>MDHGERTKSKSTAAWMLAPTLVAFALAGCGTTDGNPTAAVATVAPSTEQAPVTEQSVPIGGTQEVVDGRVTTRVTVDSLVPARASQYGLSTSGQLQQVTVILEGVAGTTNVNPLYFSARAADGTSYDPELGAVDGQLTTGTVTAGDLLKGVVAFDVTGPPIASIRYNDALGDELAKWTGRSDGVLAPSAPTTTVPSAPPAVQATGDLGIASTPISVPACDGTGIVVLYSAVDPNSYEQEVAAQLQANPGAQYLRTDNSCPSLRQATAEGNAIYAVYQAVGPSESQVCAAVTSAGGGAYGKWLDTTTDPSYIIPC</sequence>
<dbReference type="EMBL" id="BMCU01000001">
    <property type="protein sequence ID" value="GGF99487.1"/>
    <property type="molecule type" value="Genomic_DNA"/>
</dbReference>
<evidence type="ECO:0000313" key="5">
    <source>
        <dbReference type="Proteomes" id="UP000654257"/>
    </source>
</evidence>
<dbReference type="AlphaFoldDB" id="A0A917CUN4"/>
<evidence type="ECO:0000259" key="3">
    <source>
        <dbReference type="Pfam" id="PF09167"/>
    </source>
</evidence>
<dbReference type="GO" id="GO:0005615">
    <property type="term" value="C:extracellular space"/>
    <property type="evidence" value="ECO:0007669"/>
    <property type="project" value="InterPro"/>
</dbReference>
<gene>
    <name evidence="4" type="ORF">GCM10007304_11690</name>
</gene>
<protein>
    <recommendedName>
        <fullName evidence="3">MPT63-like domain-containing protein</fullName>
    </recommendedName>
</protein>
<dbReference type="SUPFAM" id="SSF81982">
    <property type="entry name" value="Antigen MPT63/MPB63 (immunoprotective extracellular protein)"/>
    <property type="match status" value="1"/>
</dbReference>
<dbReference type="PROSITE" id="PS51257">
    <property type="entry name" value="PROKAR_LIPOPROTEIN"/>
    <property type="match status" value="1"/>
</dbReference>
<feature type="chain" id="PRO_5038636189" description="MPT63-like domain-containing protein" evidence="2">
    <location>
        <begin position="28"/>
        <end position="314"/>
    </location>
</feature>
<keyword evidence="5" id="KW-1185">Reference proteome</keyword>
<evidence type="ECO:0000313" key="4">
    <source>
        <dbReference type="EMBL" id="GGF99487.1"/>
    </source>
</evidence>
<organism evidence="4 5">
    <name type="scientific">Rhodococcoides trifolii</name>
    <dbReference type="NCBI Taxonomy" id="908250"/>
    <lineage>
        <taxon>Bacteria</taxon>
        <taxon>Bacillati</taxon>
        <taxon>Actinomycetota</taxon>
        <taxon>Actinomycetes</taxon>
        <taxon>Mycobacteriales</taxon>
        <taxon>Nocardiaceae</taxon>
        <taxon>Rhodococcoides</taxon>
    </lineage>
</organism>
<name>A0A917CUN4_9NOCA</name>
<evidence type="ECO:0000256" key="1">
    <source>
        <dbReference type="ARBA" id="ARBA00022729"/>
    </source>
</evidence>
<feature type="domain" description="MPT63-like" evidence="3">
    <location>
        <begin position="57"/>
        <end position="174"/>
    </location>
</feature>
<reference evidence="4" key="1">
    <citation type="journal article" date="2014" name="Int. J. Syst. Evol. Microbiol.">
        <title>Complete genome sequence of Corynebacterium casei LMG S-19264T (=DSM 44701T), isolated from a smear-ripened cheese.</title>
        <authorList>
            <consortium name="US DOE Joint Genome Institute (JGI-PGF)"/>
            <person name="Walter F."/>
            <person name="Albersmeier A."/>
            <person name="Kalinowski J."/>
            <person name="Ruckert C."/>
        </authorList>
    </citation>
    <scope>NUCLEOTIDE SEQUENCE</scope>
    <source>
        <strain evidence="4">CCM 7905</strain>
    </source>
</reference>
<dbReference type="Gene3D" id="2.60.40.1240">
    <property type="match status" value="1"/>
</dbReference>
<dbReference type="Proteomes" id="UP000654257">
    <property type="component" value="Unassembled WGS sequence"/>
</dbReference>